<feature type="domain" description="Reverse transcriptase" evidence="3">
    <location>
        <begin position="401"/>
        <end position="574"/>
    </location>
</feature>
<keyword evidence="5" id="KW-1185">Reference proteome</keyword>
<protein>
    <submittedName>
        <fullName evidence="4">Gag-pol fusion protein</fullName>
    </submittedName>
</protein>
<accession>A0A2P4WXG1</accession>
<dbReference type="Gene3D" id="3.10.10.10">
    <property type="entry name" value="HIV Type 1 Reverse Transcriptase, subunit A, domain 1"/>
    <property type="match status" value="1"/>
</dbReference>
<name>A0A2P4WXG1_9STRA</name>
<feature type="region of interest" description="Disordered" evidence="2">
    <location>
        <begin position="172"/>
        <end position="203"/>
    </location>
</feature>
<dbReference type="Proteomes" id="UP000237271">
    <property type="component" value="Unassembled WGS sequence"/>
</dbReference>
<dbReference type="CDD" id="cd01647">
    <property type="entry name" value="RT_LTR"/>
    <property type="match status" value="1"/>
</dbReference>
<evidence type="ECO:0000313" key="4">
    <source>
        <dbReference type="EMBL" id="POM57987.1"/>
    </source>
</evidence>
<dbReference type="Gene3D" id="3.30.70.270">
    <property type="match status" value="1"/>
</dbReference>
<dbReference type="Gene3D" id="3.10.20.370">
    <property type="match status" value="1"/>
</dbReference>
<dbReference type="OrthoDB" id="124034at2759"/>
<gene>
    <name evidence="4" type="ORF">PHPALM_37428</name>
</gene>
<sequence length="701" mass="80657">MKEITVTKNTRNGTVVKKKVQTFRDGNSKEWLQLILRIQESHNFMGYGFVPEDQAAMAGMLMDDLQRLKKKKGMAVCEYRRAFRTVLRMVQFLEHGENEPVAKADSVQVRHAYRLAKSEMLRQRRGNTKYRLQQKGNQRHDGKKSAQKNDRGRPKKYCAYCQRNNHNDNECFINPESPTYRPRKSSYNTSSAGARHRGDGQRFSRGNDSMAAMPEQIMQMAAIMESVKKRQDDEYAVMRYDGKTDDMATMATRRLAAGYLHIPMKDEEMRTEVELEISSIRVTALIDMGCTKSAIDKMPIRALEGEVLMEPEVVPFRKLNESMGQTTHKALAILKLLTFSNTRRCAHAFSVADTLLYPVPLGRDFLHNQKMKDANPFAARPFPIPRAYYDASRKEIQRLIRLGVIEPDTSSPWESPTFVIPKRNRSVRLVCDFRRLNKELVRHYNPVPVIPHELRSLPKPKYISAFDVPMSFYAQLLARQNRHVAAIVLPIGKFVFNRLPMGVFTAPDEFQAAMDELLGDLDFAWVYFGLSMSFEEHLEHLRIAFERLSAHGVTLHPKKSKVCAEAVDYLGYRISTEGIQAILNKYQWTVPQEQPFQAVKATLTEQSLLAYPEPGKPLNVYTDASRLQLGAVITQTQQPIVFWSKKCNQAQTMYPANRLQLQTIVLLLQEFRSLLLGQELHLFTDHLNLTYSTFHDIHMMR</sequence>
<proteinExistence type="predicted"/>
<evidence type="ECO:0000256" key="2">
    <source>
        <dbReference type="SAM" id="MobiDB-lite"/>
    </source>
</evidence>
<comment type="caution">
    <text evidence="4">The sequence shown here is derived from an EMBL/GenBank/DDBJ whole genome shotgun (WGS) entry which is preliminary data.</text>
</comment>
<dbReference type="InterPro" id="IPR043128">
    <property type="entry name" value="Rev_trsase/Diguanyl_cyclase"/>
</dbReference>
<dbReference type="InterPro" id="IPR050951">
    <property type="entry name" value="Retrovirus_Pol_polyprotein"/>
</dbReference>
<dbReference type="PROSITE" id="PS50878">
    <property type="entry name" value="RT_POL"/>
    <property type="match status" value="1"/>
</dbReference>
<dbReference type="GO" id="GO:0003824">
    <property type="term" value="F:catalytic activity"/>
    <property type="evidence" value="ECO:0007669"/>
    <property type="project" value="UniProtKB-KW"/>
</dbReference>
<evidence type="ECO:0000313" key="5">
    <source>
        <dbReference type="Proteomes" id="UP000237271"/>
    </source>
</evidence>
<keyword evidence="1" id="KW-0511">Multifunctional enzyme</keyword>
<evidence type="ECO:0000259" key="3">
    <source>
        <dbReference type="PROSITE" id="PS50878"/>
    </source>
</evidence>
<dbReference type="PANTHER" id="PTHR37984:SF5">
    <property type="entry name" value="PROTEIN NYNRIN-LIKE"/>
    <property type="match status" value="1"/>
</dbReference>
<dbReference type="Pfam" id="PF00078">
    <property type="entry name" value="RVT_1"/>
    <property type="match status" value="1"/>
</dbReference>
<dbReference type="PANTHER" id="PTHR37984">
    <property type="entry name" value="PROTEIN CBG26694"/>
    <property type="match status" value="1"/>
</dbReference>
<evidence type="ECO:0000256" key="1">
    <source>
        <dbReference type="ARBA" id="ARBA00023268"/>
    </source>
</evidence>
<dbReference type="InterPro" id="IPR041577">
    <property type="entry name" value="RT_RNaseH_2"/>
</dbReference>
<dbReference type="InterPro" id="IPR043502">
    <property type="entry name" value="DNA/RNA_pol_sf"/>
</dbReference>
<dbReference type="InterPro" id="IPR000477">
    <property type="entry name" value="RT_dom"/>
</dbReference>
<organism evidence="4 5">
    <name type="scientific">Phytophthora palmivora</name>
    <dbReference type="NCBI Taxonomy" id="4796"/>
    <lineage>
        <taxon>Eukaryota</taxon>
        <taxon>Sar</taxon>
        <taxon>Stramenopiles</taxon>
        <taxon>Oomycota</taxon>
        <taxon>Peronosporomycetes</taxon>
        <taxon>Peronosporales</taxon>
        <taxon>Peronosporaceae</taxon>
        <taxon>Phytophthora</taxon>
    </lineage>
</organism>
<reference evidence="4 5" key="1">
    <citation type="journal article" date="2017" name="Genome Biol. Evol.">
        <title>Phytophthora megakarya and P. palmivora, closely related causal agents of cacao black pod rot, underwent increases in genome sizes and gene numbers by different mechanisms.</title>
        <authorList>
            <person name="Ali S.S."/>
            <person name="Shao J."/>
            <person name="Lary D.J."/>
            <person name="Kronmiller B."/>
            <person name="Shen D."/>
            <person name="Strem M.D."/>
            <person name="Amoako-Attah I."/>
            <person name="Akrofi A.Y."/>
            <person name="Begoude B.A."/>
            <person name="Ten Hoopen G.M."/>
            <person name="Coulibaly K."/>
            <person name="Kebe B.I."/>
            <person name="Melnick R.L."/>
            <person name="Guiltinan M.J."/>
            <person name="Tyler B.M."/>
            <person name="Meinhardt L.W."/>
            <person name="Bailey B.A."/>
        </authorList>
    </citation>
    <scope>NUCLEOTIDE SEQUENCE [LARGE SCALE GENOMIC DNA]</scope>
    <source>
        <strain evidence="5">sbr112.9</strain>
    </source>
</reference>
<dbReference type="Pfam" id="PF17919">
    <property type="entry name" value="RT_RNaseH_2"/>
    <property type="match status" value="1"/>
</dbReference>
<feature type="region of interest" description="Disordered" evidence="2">
    <location>
        <begin position="118"/>
        <end position="154"/>
    </location>
</feature>
<dbReference type="AlphaFoldDB" id="A0A2P4WXG1"/>
<feature type="compositionally biased region" description="Basic and acidic residues" evidence="2">
    <location>
        <begin position="138"/>
        <end position="152"/>
    </location>
</feature>
<dbReference type="EMBL" id="NCKW01020413">
    <property type="protein sequence ID" value="POM57987.1"/>
    <property type="molecule type" value="Genomic_DNA"/>
</dbReference>
<dbReference type="SUPFAM" id="SSF56672">
    <property type="entry name" value="DNA/RNA polymerases"/>
    <property type="match status" value="1"/>
</dbReference>